<dbReference type="AlphaFoldDB" id="A0A1U8QC54"/>
<proteinExistence type="predicted"/>
<dbReference type="STRING" id="4432.A0A1U8QC54"/>
<evidence type="ECO:0000313" key="1">
    <source>
        <dbReference type="Proteomes" id="UP000189703"/>
    </source>
</evidence>
<organism evidence="1 2">
    <name type="scientific">Nelumbo nucifera</name>
    <name type="common">Sacred lotus</name>
    <dbReference type="NCBI Taxonomy" id="4432"/>
    <lineage>
        <taxon>Eukaryota</taxon>
        <taxon>Viridiplantae</taxon>
        <taxon>Streptophyta</taxon>
        <taxon>Embryophyta</taxon>
        <taxon>Tracheophyta</taxon>
        <taxon>Spermatophyta</taxon>
        <taxon>Magnoliopsida</taxon>
        <taxon>Proteales</taxon>
        <taxon>Nelumbonaceae</taxon>
        <taxon>Nelumbo</taxon>
    </lineage>
</organism>
<dbReference type="PANTHER" id="PTHR11439">
    <property type="entry name" value="GAG-POL-RELATED RETROTRANSPOSON"/>
    <property type="match status" value="1"/>
</dbReference>
<dbReference type="RefSeq" id="XP_019055750.1">
    <property type="nucleotide sequence ID" value="XM_019200205.1"/>
</dbReference>
<dbReference type="CDD" id="cd09272">
    <property type="entry name" value="RNase_HI_RT_Ty1"/>
    <property type="match status" value="1"/>
</dbReference>
<dbReference type="InParanoid" id="A0A1U8QC54"/>
<protein>
    <submittedName>
        <fullName evidence="2">Uncharacterized protein LOC109115814</fullName>
    </submittedName>
</protein>
<dbReference type="OMA" id="MWCGNIS"/>
<dbReference type="GeneID" id="109115814"/>
<evidence type="ECO:0000313" key="2">
    <source>
        <dbReference type="RefSeq" id="XP_019055750.1"/>
    </source>
</evidence>
<sequence>MTRPDISFAVNRGCQFMQSPSDVHWTFVKRILRYLKGTINMGLSFSHSDSFSISAFSGANWFGCPDDRKSTGGFAIYLGPNLISRKAHKQSTVARSNTELEFRVLADTTAEFVCLSSLLRDLGVPLSSPPIMWCGNISATYLAANPIFQLP</sequence>
<keyword evidence="1" id="KW-1185">Reference proteome</keyword>
<reference evidence="2" key="1">
    <citation type="submission" date="2025-08" db="UniProtKB">
        <authorList>
            <consortium name="RefSeq"/>
        </authorList>
    </citation>
    <scope>IDENTIFICATION</scope>
</reference>
<dbReference type="PANTHER" id="PTHR11439:SF455">
    <property type="entry name" value="RLK (RECEPTOR-LIKE PROTEIN KINASE) 8, PUTATIVE-RELATED"/>
    <property type="match status" value="1"/>
</dbReference>
<name>A0A1U8QC54_NELNU</name>
<dbReference type="Proteomes" id="UP000189703">
    <property type="component" value="Unplaced"/>
</dbReference>
<dbReference type="OrthoDB" id="430476at2759"/>
<dbReference type="KEGG" id="nnu:109115814"/>
<gene>
    <name evidence="2" type="primary">LOC109115814</name>
</gene>
<accession>A0A1U8QC54</accession>